<evidence type="ECO:0000256" key="3">
    <source>
        <dbReference type="ARBA" id="ARBA00022475"/>
    </source>
</evidence>
<comment type="caution">
    <text evidence="9">The sequence shown here is derived from an EMBL/GenBank/DDBJ whole genome shotgun (WGS) entry which is preliminary data.</text>
</comment>
<dbReference type="PANTHER" id="PTHR43738:SF1">
    <property type="entry name" value="HEMIN TRANSPORT SYSTEM PERMEASE PROTEIN HRTB-RELATED"/>
    <property type="match status" value="1"/>
</dbReference>
<feature type="transmembrane region" description="Helical" evidence="7">
    <location>
        <begin position="250"/>
        <end position="274"/>
    </location>
</feature>
<keyword evidence="4 7" id="KW-0812">Transmembrane</keyword>
<evidence type="ECO:0000256" key="4">
    <source>
        <dbReference type="ARBA" id="ARBA00022692"/>
    </source>
</evidence>
<feature type="transmembrane region" description="Helical" evidence="7">
    <location>
        <begin position="311"/>
        <end position="333"/>
    </location>
</feature>
<keyword evidence="2" id="KW-0813">Transport</keyword>
<keyword evidence="6 7" id="KW-0472">Membrane</keyword>
<dbReference type="EMBL" id="AJLO02000011">
    <property type="protein sequence ID" value="KOF00419.1"/>
    <property type="molecule type" value="Genomic_DNA"/>
</dbReference>
<dbReference type="Pfam" id="PF02687">
    <property type="entry name" value="FtsX"/>
    <property type="match status" value="1"/>
</dbReference>
<dbReference type="GO" id="GO:0005886">
    <property type="term" value="C:plasma membrane"/>
    <property type="evidence" value="ECO:0007669"/>
    <property type="project" value="UniProtKB-SubCell"/>
</dbReference>
<feature type="domain" description="ABC3 transporter permease C-terminal" evidence="8">
    <location>
        <begin position="262"/>
        <end position="374"/>
    </location>
</feature>
<name>A0A0L8ADD4_9GAMM</name>
<dbReference type="PANTHER" id="PTHR43738">
    <property type="entry name" value="ABC TRANSPORTER, MEMBRANE PROTEIN"/>
    <property type="match status" value="1"/>
</dbReference>
<feature type="transmembrane region" description="Helical" evidence="7">
    <location>
        <begin position="20"/>
        <end position="48"/>
    </location>
</feature>
<reference evidence="9 10" key="1">
    <citation type="journal article" date="2012" name="J. Bacteriol.">
        <title>Genome sequence of a novel nicotine-degrading strain, Pseudomonas geniculata N1.</title>
        <authorList>
            <person name="Tang H."/>
            <person name="Yu H."/>
            <person name="Tai C."/>
            <person name="Huang K."/>
            <person name="Liu Y."/>
            <person name="Wang L."/>
            <person name="Yao Y."/>
            <person name="Wu G."/>
            <person name="Xu P."/>
        </authorList>
    </citation>
    <scope>NUCLEOTIDE SEQUENCE [LARGE SCALE GENOMIC DNA]</scope>
    <source>
        <strain evidence="9 10">N1</strain>
    </source>
</reference>
<feature type="transmembrane region" description="Helical" evidence="7">
    <location>
        <begin position="345"/>
        <end position="370"/>
    </location>
</feature>
<dbReference type="OrthoDB" id="8578584at2"/>
<dbReference type="InterPro" id="IPR003838">
    <property type="entry name" value="ABC3_permease_C"/>
</dbReference>
<dbReference type="Proteomes" id="UP000036890">
    <property type="component" value="Unassembled WGS sequence"/>
</dbReference>
<protein>
    <submittedName>
        <fullName evidence="9">ABC transporter permease</fullName>
    </submittedName>
</protein>
<organism evidence="9 10">
    <name type="scientific">Stenotrophomonas geniculata N1</name>
    <dbReference type="NCBI Taxonomy" id="1167641"/>
    <lineage>
        <taxon>Bacteria</taxon>
        <taxon>Pseudomonadati</taxon>
        <taxon>Pseudomonadota</taxon>
        <taxon>Gammaproteobacteria</taxon>
        <taxon>Lysobacterales</taxon>
        <taxon>Lysobacteraceae</taxon>
        <taxon>Stenotrophomonas</taxon>
    </lineage>
</organism>
<evidence type="ECO:0000313" key="9">
    <source>
        <dbReference type="EMBL" id="KOF00419.1"/>
    </source>
</evidence>
<dbReference type="InterPro" id="IPR051125">
    <property type="entry name" value="ABC-4/HrtB_transporter"/>
</dbReference>
<accession>A0A0L8ADD4</accession>
<sequence>MIALARKTLAYEWRRFLPVVLAMCFAGVLLIVQAALVLGIFGTAAIYVKASSADIWAGFPGTQSVNYGHAISADVESHLRMDPDVTRVEPYEWVDGEWRSSAQGTGNVSVYLSGISTRDDAMMFARILPADLRAQLREPGAVIVDSADLDTLGVDLQNNRAWINGKAVRVVAAQPGLRGLGGVNVLASLDTARAIAGTDPHEGSTYFVAGLRSPDLADRVRDRLSASMGRAMPVEFWTAPAFASRSQQYWLFDTGAGIAVLFMAVIVCFVGAVITNQSFASVVAGSVREYATLNALGAGRYALARVVFEQALLIGGVGMLLAAAFSTVVLLIAQTQRVPVQLTPMVILGCVALVAVMAMLSSIMAVRSVVRSDPSLLLR</sequence>
<evidence type="ECO:0000313" key="10">
    <source>
        <dbReference type="Proteomes" id="UP000036890"/>
    </source>
</evidence>
<keyword evidence="3" id="KW-1003">Cell membrane</keyword>
<evidence type="ECO:0000256" key="1">
    <source>
        <dbReference type="ARBA" id="ARBA00004651"/>
    </source>
</evidence>
<evidence type="ECO:0000256" key="6">
    <source>
        <dbReference type="ARBA" id="ARBA00023136"/>
    </source>
</evidence>
<keyword evidence="5 7" id="KW-1133">Transmembrane helix</keyword>
<evidence type="ECO:0000256" key="2">
    <source>
        <dbReference type="ARBA" id="ARBA00022448"/>
    </source>
</evidence>
<evidence type="ECO:0000256" key="7">
    <source>
        <dbReference type="SAM" id="Phobius"/>
    </source>
</evidence>
<comment type="subcellular location">
    <subcellularLocation>
        <location evidence="1">Cell membrane</location>
        <topology evidence="1">Multi-pass membrane protein</topology>
    </subcellularLocation>
</comment>
<dbReference type="AlphaFoldDB" id="A0A0L8ADD4"/>
<dbReference type="RefSeq" id="WP_010486070.1">
    <property type="nucleotide sequence ID" value="NZ_AJLO02000011.1"/>
</dbReference>
<gene>
    <name evidence="9" type="ORF">W7K_04500</name>
</gene>
<evidence type="ECO:0000256" key="5">
    <source>
        <dbReference type="ARBA" id="ARBA00022989"/>
    </source>
</evidence>
<evidence type="ECO:0000259" key="8">
    <source>
        <dbReference type="Pfam" id="PF02687"/>
    </source>
</evidence>
<proteinExistence type="predicted"/>